<dbReference type="Pfam" id="PF24833">
    <property type="entry name" value="Rhabdo_glycop_CD"/>
    <property type="match status" value="1"/>
</dbReference>
<dbReference type="Gene3D" id="6.10.140.740">
    <property type="match status" value="1"/>
</dbReference>
<name>A0A1A9UR89_GLOAU</name>
<sequence>MVQHFPLRADKRRQLGAAEGDREWLSEHAKLCGEDFWENSFKESCRLSLGRRISVSFADGDWAQAQFTHAKTVSKIMWWKNVTLCSSDINLRVSHQYERDQHFIESVMALMFYERCQDISKIRNNERVPPMELSYLAQKYPAMWPAYLIMVYLLYLSIRKNNTI</sequence>
<dbReference type="SUPFAM" id="SSF161008">
    <property type="entry name" value="Viral glycoprotein ectodomain-like"/>
    <property type="match status" value="1"/>
</dbReference>
<dbReference type="VEuPathDB" id="VectorBase:GAUT012802"/>
<evidence type="ECO:0000313" key="3">
    <source>
        <dbReference type="EnsemblMetazoa" id="GAUT012802-PA"/>
    </source>
</evidence>
<evidence type="ECO:0000259" key="2">
    <source>
        <dbReference type="Pfam" id="PF24833"/>
    </source>
</evidence>
<keyword evidence="1" id="KW-1133">Transmembrane helix</keyword>
<dbReference type="AlphaFoldDB" id="A0A1A9UR89"/>
<reference evidence="3" key="1">
    <citation type="submission" date="2020-05" db="UniProtKB">
        <authorList>
            <consortium name="EnsemblMetazoa"/>
        </authorList>
    </citation>
    <scope>IDENTIFICATION</scope>
    <source>
        <strain evidence="3">TTRI</strain>
    </source>
</reference>
<dbReference type="EnsemblMetazoa" id="GAUT012802-RA">
    <property type="protein sequence ID" value="GAUT012802-PA"/>
    <property type="gene ID" value="GAUT012802"/>
</dbReference>
<keyword evidence="4" id="KW-1185">Reference proteome</keyword>
<proteinExistence type="predicted"/>
<dbReference type="InterPro" id="IPR055447">
    <property type="entry name" value="Rhabdo_glycop_CD"/>
</dbReference>
<organism evidence="3 4">
    <name type="scientific">Glossina austeni</name>
    <name type="common">Savannah tsetse fly</name>
    <dbReference type="NCBI Taxonomy" id="7395"/>
    <lineage>
        <taxon>Eukaryota</taxon>
        <taxon>Metazoa</taxon>
        <taxon>Ecdysozoa</taxon>
        <taxon>Arthropoda</taxon>
        <taxon>Hexapoda</taxon>
        <taxon>Insecta</taxon>
        <taxon>Pterygota</taxon>
        <taxon>Neoptera</taxon>
        <taxon>Endopterygota</taxon>
        <taxon>Diptera</taxon>
        <taxon>Brachycera</taxon>
        <taxon>Muscomorpha</taxon>
        <taxon>Hippoboscoidea</taxon>
        <taxon>Glossinidae</taxon>
        <taxon>Glossina</taxon>
    </lineage>
</organism>
<feature type="domain" description="Spike glycoprotein G central" evidence="2">
    <location>
        <begin position="85"/>
        <end position="149"/>
    </location>
</feature>
<dbReference type="Proteomes" id="UP000078200">
    <property type="component" value="Unassembled WGS sequence"/>
</dbReference>
<evidence type="ECO:0000256" key="1">
    <source>
        <dbReference type="SAM" id="Phobius"/>
    </source>
</evidence>
<protein>
    <recommendedName>
        <fullName evidence="2">Spike glycoprotein G central domain-containing protein</fullName>
    </recommendedName>
</protein>
<feature type="transmembrane region" description="Helical" evidence="1">
    <location>
        <begin position="140"/>
        <end position="158"/>
    </location>
</feature>
<accession>A0A1A9UR89</accession>
<keyword evidence="1" id="KW-0812">Transmembrane</keyword>
<evidence type="ECO:0000313" key="4">
    <source>
        <dbReference type="Proteomes" id="UP000078200"/>
    </source>
</evidence>
<keyword evidence="1" id="KW-0472">Membrane</keyword>